<gene>
    <name evidence="1" type="ORF">EDD42_0109</name>
</gene>
<comment type="caution">
    <text evidence="1">The sequence shown here is derived from an EMBL/GenBank/DDBJ whole genome shotgun (WGS) entry which is preliminary data.</text>
</comment>
<sequence>MPPSTRAKREQTVGVPGNDVWIPSGPRLGRVARRRPEIMTLTTILPSLRRSIPDPFVPDRWPAHTHLSTTDVIVDDVPMLRLIEQCGTPCVHTATAVIAGTGGCPSPVEQTSVVVTRVVAATFGEDGHHLTLDACLADVEPCWSELRLIGRASTTHTVSFHLDSEAGTEQRVLLPRDLAPGDLLAVPCRGAVAQAVGSASGFIQNGE</sequence>
<dbReference type="EMBL" id="RKHL01000001">
    <property type="protein sequence ID" value="ROR80076.1"/>
    <property type="molecule type" value="Genomic_DNA"/>
</dbReference>
<keyword evidence="2" id="KW-1185">Reference proteome</keyword>
<organism evidence="1 2">
    <name type="scientific">Plantibacter flavus</name>
    <dbReference type="NCBI Taxonomy" id="150123"/>
    <lineage>
        <taxon>Bacteria</taxon>
        <taxon>Bacillati</taxon>
        <taxon>Actinomycetota</taxon>
        <taxon>Actinomycetes</taxon>
        <taxon>Micrococcales</taxon>
        <taxon>Microbacteriaceae</taxon>
        <taxon>Plantibacter</taxon>
    </lineage>
</organism>
<dbReference type="Proteomes" id="UP000266915">
    <property type="component" value="Unassembled WGS sequence"/>
</dbReference>
<protein>
    <submittedName>
        <fullName evidence="1">Uncharacterized protein</fullName>
    </submittedName>
</protein>
<evidence type="ECO:0000313" key="2">
    <source>
        <dbReference type="Proteomes" id="UP000266915"/>
    </source>
</evidence>
<accession>A0A3N2BXT8</accession>
<evidence type="ECO:0000313" key="1">
    <source>
        <dbReference type="EMBL" id="ROR80076.1"/>
    </source>
</evidence>
<name>A0A3N2BXT8_9MICO</name>
<reference evidence="1 2" key="1">
    <citation type="submission" date="2018-11" db="EMBL/GenBank/DDBJ databases">
        <title>Sequencing the genomes of 1000 actinobacteria strains.</title>
        <authorList>
            <person name="Klenk H.-P."/>
        </authorList>
    </citation>
    <scope>NUCLEOTIDE SEQUENCE [LARGE SCALE GENOMIC DNA]</scope>
    <source>
        <strain evidence="1 2">DSM 14012</strain>
    </source>
</reference>
<proteinExistence type="predicted"/>
<dbReference type="AlphaFoldDB" id="A0A3N2BXT8"/>